<reference evidence="3 5" key="5">
    <citation type="journal article" date="2012" name="Curr. Microbiol.">
        <title>Re-annotation of two hyperthermophilic archaea Pyrococcus abyssi GE5 and Pyrococcus furiosus DSM 3638.</title>
        <authorList>
            <person name="Gao J."/>
            <person name="Wang J."/>
        </authorList>
    </citation>
    <scope>GENOME REANNOTATION</scope>
    <source>
        <strain evidence="3">GE5</strain>
        <strain evidence="5">GE5 / Orsay</strain>
    </source>
</reference>
<evidence type="ECO:0000313" key="2">
    <source>
        <dbReference type="EMBL" id="CAB49357.1"/>
    </source>
</evidence>
<evidence type="ECO:0000256" key="1">
    <source>
        <dbReference type="SAM" id="Phobius"/>
    </source>
</evidence>
<evidence type="ECO:0000313" key="3">
    <source>
        <dbReference type="EMBL" id="CCE69816.1"/>
    </source>
</evidence>
<protein>
    <submittedName>
        <fullName evidence="2">Uncharacterized protein</fullName>
    </submittedName>
</protein>
<dbReference type="STRING" id="272844.PAB2057"/>
<dbReference type="EMBL" id="AJ248284">
    <property type="protein sequence ID" value="CAB49357.1"/>
    <property type="molecule type" value="Genomic_DNA"/>
</dbReference>
<reference evidence="2" key="1">
    <citation type="submission" date="1999-07" db="EMBL/GenBank/DDBJ databases">
        <authorList>
            <person name="Genoscope"/>
        </authorList>
    </citation>
    <scope>NUCLEOTIDE SEQUENCE</scope>
    <source>
        <strain evidence="2">Orsay</strain>
    </source>
</reference>
<evidence type="ECO:0000313" key="4">
    <source>
        <dbReference type="Proteomes" id="UP000000810"/>
    </source>
</evidence>
<sequence length="302" mass="33710">MNEEKRTLASGSKELLFIGALLSILAFIPGIGGLLGLVGGIIYLIGIVMWRNVDSRPLTLTIVNIGLSIVGLIIAISFMGEIYEPLLQPGIFKVIYIFLLLWYPTLAVTMALHRYVLLYFYEATGQEEFLQARNYILYGIITLPFLVGTIFLVVARIIEMIGYKNMTETPIVIEERPFEINAKEIIGISGLAVILSLVMINFLTPSFDVRAQEGKVILLLNRENEVLEGFIVHEGPCDISSPCIRKVELDGVQIYSPYSIHIVNNRQVIEVSIPINSTELRVITRSGTYTFNIQDLLRGSQG</sequence>
<reference evidence="2" key="3">
    <citation type="journal article" date="2001" name="Genome Res.">
        <title>Genome evolution at the genus level: comparison of three complete genomes of hyperthermophilic archaea.</title>
        <authorList>
            <person name="Lecompte O."/>
            <person name="Ripp R."/>
            <person name="Puzos-Barbe V."/>
            <person name="Duprat S."/>
            <person name="Heilig R."/>
            <person name="Dietrich J."/>
            <person name="Thierry J.C."/>
            <person name="Poch O."/>
        </authorList>
    </citation>
    <scope>NUCLEOTIDE SEQUENCE</scope>
    <source>
        <strain evidence="2">Orsay</strain>
    </source>
</reference>
<proteinExistence type="predicted"/>
<dbReference type="RefSeq" id="WP_010867558.1">
    <property type="nucleotide sequence ID" value="NC_000868.1"/>
</dbReference>
<dbReference type="OrthoDB" id="86223at2157"/>
<organism evidence="2 4">
    <name type="scientific">Pyrococcus abyssi (strain GE5 / Orsay)</name>
    <dbReference type="NCBI Taxonomy" id="272844"/>
    <lineage>
        <taxon>Archaea</taxon>
        <taxon>Methanobacteriati</taxon>
        <taxon>Methanobacteriota</taxon>
        <taxon>Thermococci</taxon>
        <taxon>Thermococcales</taxon>
        <taxon>Thermococcaceae</taxon>
        <taxon>Pyrococcus</taxon>
    </lineage>
</organism>
<name>Q9V1J2_PYRAB</name>
<keyword evidence="1" id="KW-1133">Transmembrane helix</keyword>
<keyword evidence="1" id="KW-0812">Transmembrane</keyword>
<dbReference type="EMBL" id="HE613800">
    <property type="protein sequence ID" value="CCE69816.1"/>
    <property type="molecule type" value="Genomic_DNA"/>
</dbReference>
<gene>
    <name evidence="2" type="ordered locus">PAB2057</name>
</gene>
<dbReference type="HOGENOM" id="CLU_948697_0_0_2"/>
<dbReference type="eggNOG" id="arCOG01645">
    <property type="taxonomic scope" value="Archaea"/>
</dbReference>
<feature type="transmembrane region" description="Helical" evidence="1">
    <location>
        <begin position="15"/>
        <end position="46"/>
    </location>
</feature>
<reference evidence="2" key="2">
    <citation type="journal article" date="2000" name="J. Mol. Biol.">
        <title>Archaeal homologs of eukaryotic methylation guide small nucleolar RNAs: lessons from the Pyrococcus genomes.</title>
        <authorList>
            <person name="Gaspin C."/>
            <person name="Cavaille J."/>
            <person name="Erauso G."/>
        </authorList>
    </citation>
    <scope>NUCLEOTIDE SEQUENCE</scope>
    <source>
        <strain evidence="2">Orsay</strain>
    </source>
</reference>
<reference evidence="2 4" key="4">
    <citation type="journal article" date="2003" name="Mol. Microbiol.">
        <title>An integrated analysis of the genome of the hyperthermophilic archaeon Pyrococcus abyssi.</title>
        <authorList>
            <person name="Cohen G."/>
            <person name="Barbe V."/>
            <person name="Flament D."/>
            <person name="Galperin M."/>
            <person name="Heilig R."/>
            <person name="Ripp R."/>
            <person name="Lecompte O."/>
            <person name="Prieur D."/>
            <person name="Poch O."/>
            <person name="Quellerou J."/>
            <person name="Thierry J.C."/>
            <person name="Van der Oost J."/>
            <person name="Weissenbach J."/>
            <person name="Zivanovic Y."/>
            <person name="Forterre P."/>
        </authorList>
    </citation>
    <scope>NUCLEOTIDE SEQUENCE [LARGE SCALE GENOMIC DNA]</scope>
    <source>
        <strain evidence="4">GE5 / Orsay</strain>
        <strain evidence="2">Orsay</strain>
    </source>
</reference>
<feature type="transmembrane region" description="Helical" evidence="1">
    <location>
        <begin position="58"/>
        <end position="79"/>
    </location>
</feature>
<accession>Q9V1J2</accession>
<dbReference type="Proteomes" id="UP000000810">
    <property type="component" value="Chromosome"/>
</dbReference>
<keyword evidence="4" id="KW-1185">Reference proteome</keyword>
<dbReference type="AlphaFoldDB" id="Q9V1J2"/>
<feature type="transmembrane region" description="Helical" evidence="1">
    <location>
        <begin position="135"/>
        <end position="158"/>
    </location>
</feature>
<feature type="transmembrane region" description="Helical" evidence="1">
    <location>
        <begin position="185"/>
        <end position="203"/>
    </location>
</feature>
<dbReference type="KEGG" id="pab:PAB2057"/>
<dbReference type="Proteomes" id="UP000009139">
    <property type="component" value="Chromosome"/>
</dbReference>
<evidence type="ECO:0000313" key="5">
    <source>
        <dbReference type="Proteomes" id="UP000009139"/>
    </source>
</evidence>
<dbReference type="PATRIC" id="fig|272844.11.peg.460"/>
<keyword evidence="1" id="KW-0472">Membrane</keyword>
<feature type="transmembrane region" description="Helical" evidence="1">
    <location>
        <begin position="91"/>
        <end position="115"/>
    </location>
</feature>
<dbReference type="PIR" id="F75159">
    <property type="entry name" value="F75159"/>
</dbReference>